<evidence type="ECO:0000313" key="2">
    <source>
        <dbReference type="EMBL" id="KAH3870779.1"/>
    </source>
</evidence>
<comment type="caution">
    <text evidence="2">The sequence shown here is derived from an EMBL/GenBank/DDBJ whole genome shotgun (WGS) entry which is preliminary data.</text>
</comment>
<keyword evidence="3" id="KW-1185">Reference proteome</keyword>
<gene>
    <name evidence="2" type="ORF">DPMN_033969</name>
</gene>
<dbReference type="Proteomes" id="UP000828390">
    <property type="component" value="Unassembled WGS sequence"/>
</dbReference>
<dbReference type="AlphaFoldDB" id="A0A9D4RJM6"/>
<name>A0A9D4RJM6_DREPO</name>
<feature type="chain" id="PRO_5039220359" evidence="1">
    <location>
        <begin position="21"/>
        <end position="202"/>
    </location>
</feature>
<accession>A0A9D4RJM6</accession>
<evidence type="ECO:0000313" key="3">
    <source>
        <dbReference type="Proteomes" id="UP000828390"/>
    </source>
</evidence>
<reference evidence="2" key="1">
    <citation type="journal article" date="2019" name="bioRxiv">
        <title>The Genome of the Zebra Mussel, Dreissena polymorpha: A Resource for Invasive Species Research.</title>
        <authorList>
            <person name="McCartney M.A."/>
            <person name="Auch B."/>
            <person name="Kono T."/>
            <person name="Mallez S."/>
            <person name="Zhang Y."/>
            <person name="Obille A."/>
            <person name="Becker A."/>
            <person name="Abrahante J.E."/>
            <person name="Garbe J."/>
            <person name="Badalamenti J.P."/>
            <person name="Herman A."/>
            <person name="Mangelson H."/>
            <person name="Liachko I."/>
            <person name="Sullivan S."/>
            <person name="Sone E.D."/>
            <person name="Koren S."/>
            <person name="Silverstein K.A.T."/>
            <person name="Beckman K.B."/>
            <person name="Gohl D.M."/>
        </authorList>
    </citation>
    <scope>NUCLEOTIDE SEQUENCE</scope>
    <source>
        <strain evidence="2">Duluth1</strain>
        <tissue evidence="2">Whole animal</tissue>
    </source>
</reference>
<protein>
    <submittedName>
        <fullName evidence="2">Uncharacterized protein</fullName>
    </submittedName>
</protein>
<dbReference type="EMBL" id="JAIWYP010000002">
    <property type="protein sequence ID" value="KAH3870779.1"/>
    <property type="molecule type" value="Genomic_DNA"/>
</dbReference>
<feature type="signal peptide" evidence="1">
    <location>
        <begin position="1"/>
        <end position="20"/>
    </location>
</feature>
<sequence>MLSTNSSLLLLLVVLHQTVGKQFTEGSVSDTHNSKPSIRNNDPYTTVISQNNSENTSSVEIKDISIAGINQTSKKESFQTDEEYTHFIKVVNNHFSLDPQRALLSLIFLMGFVMVTVKVCKMKVTSQFMEWPHDYQNDVHYMEIYDIIRMKKEYLPKAILNWNRKVRRKLQKERNVRTETCIAVSSNESDKERLIQPRVYDF</sequence>
<evidence type="ECO:0000256" key="1">
    <source>
        <dbReference type="SAM" id="SignalP"/>
    </source>
</evidence>
<proteinExistence type="predicted"/>
<organism evidence="2 3">
    <name type="scientific">Dreissena polymorpha</name>
    <name type="common">Zebra mussel</name>
    <name type="synonym">Mytilus polymorpha</name>
    <dbReference type="NCBI Taxonomy" id="45954"/>
    <lineage>
        <taxon>Eukaryota</taxon>
        <taxon>Metazoa</taxon>
        <taxon>Spiralia</taxon>
        <taxon>Lophotrochozoa</taxon>
        <taxon>Mollusca</taxon>
        <taxon>Bivalvia</taxon>
        <taxon>Autobranchia</taxon>
        <taxon>Heteroconchia</taxon>
        <taxon>Euheterodonta</taxon>
        <taxon>Imparidentia</taxon>
        <taxon>Neoheterodontei</taxon>
        <taxon>Myida</taxon>
        <taxon>Dreissenoidea</taxon>
        <taxon>Dreissenidae</taxon>
        <taxon>Dreissena</taxon>
    </lineage>
</organism>
<reference evidence="2" key="2">
    <citation type="submission" date="2020-11" db="EMBL/GenBank/DDBJ databases">
        <authorList>
            <person name="McCartney M.A."/>
            <person name="Auch B."/>
            <person name="Kono T."/>
            <person name="Mallez S."/>
            <person name="Becker A."/>
            <person name="Gohl D.M."/>
            <person name="Silverstein K.A.T."/>
            <person name="Koren S."/>
            <person name="Bechman K.B."/>
            <person name="Herman A."/>
            <person name="Abrahante J.E."/>
            <person name="Garbe J."/>
        </authorList>
    </citation>
    <scope>NUCLEOTIDE SEQUENCE</scope>
    <source>
        <strain evidence="2">Duluth1</strain>
        <tissue evidence="2">Whole animal</tissue>
    </source>
</reference>
<keyword evidence="1" id="KW-0732">Signal</keyword>